<sequence>MNSKNLANWMSWKRRINALWLTLALGTYLGGSVFGQVAGTSPQPDPVLPLDSVLTQIEARNSLLRPYASRAAAARAYSEGARSWMAPMVGVGTFMAPYPMQMVMDDRDRGYGMVSVEQDIPNPFKQRANQVFQQSKAGVEEAGRGVMANQLRADAKTLYYEWLVLEKRRAVLSENRRILQTMKKLADIRYPYNQGSLGNVYKAEGRLYELDNMVTMTDADIERKRIGLNTLMNVPKINAFRIDTSYRPAPPSAALPSLEDIGTRRSDILKMDRQILSMQAGIEAQKAERRPGFRVRFDHMQPFAGTKSMMPTQFTLMGMISIPVVPWASRMYKAEIKGMQLDIQAMRDEREGMLNMTQGMVAQMLTDLGNMRTQLDNYERRVMPTLRKMYDTQLIAYEQNKAELPVVIDAWETLNMTQMDYLTRLGDYYRMIVQYEKELEK</sequence>
<evidence type="ECO:0000256" key="5">
    <source>
        <dbReference type="ARBA" id="ARBA00023237"/>
    </source>
</evidence>
<dbReference type="eggNOG" id="COG1538">
    <property type="taxonomic scope" value="Bacteria"/>
</dbReference>
<dbReference type="HOGENOM" id="CLU_658637_0_0_10"/>
<dbReference type="OrthoDB" id="920360at2"/>
<gene>
    <name evidence="6" type="ORF">FAES_pFAES01104</name>
</gene>
<dbReference type="AlphaFoldDB" id="I0KHJ3"/>
<evidence type="ECO:0000313" key="7">
    <source>
        <dbReference type="Proteomes" id="UP000011058"/>
    </source>
</evidence>
<dbReference type="EMBL" id="HE796684">
    <property type="protein sequence ID" value="CCH03596.1"/>
    <property type="molecule type" value="Genomic_DNA"/>
</dbReference>
<evidence type="ECO:0000256" key="1">
    <source>
        <dbReference type="ARBA" id="ARBA00004442"/>
    </source>
</evidence>
<evidence type="ECO:0000256" key="4">
    <source>
        <dbReference type="ARBA" id="ARBA00023136"/>
    </source>
</evidence>
<dbReference type="PATRIC" id="fig|1166018.3.peg.5711"/>
<dbReference type="RefSeq" id="WP_015056776.1">
    <property type="nucleotide sequence ID" value="NC_019012.1"/>
</dbReference>
<protein>
    <submittedName>
        <fullName evidence="6">Outer membrane protein-like protein</fullName>
    </submittedName>
</protein>
<proteinExistence type="predicted"/>
<dbReference type="GO" id="GO:1990281">
    <property type="term" value="C:efflux pump complex"/>
    <property type="evidence" value="ECO:0007669"/>
    <property type="project" value="TreeGrafter"/>
</dbReference>
<keyword evidence="2" id="KW-1134">Transmembrane beta strand</keyword>
<comment type="subcellular location">
    <subcellularLocation>
        <location evidence="1">Cell outer membrane</location>
    </subcellularLocation>
</comment>
<keyword evidence="7" id="KW-1185">Reference proteome</keyword>
<dbReference type="KEGG" id="fae:FAES_pFAES01104"/>
<dbReference type="InterPro" id="IPR051906">
    <property type="entry name" value="TolC-like"/>
</dbReference>
<keyword evidence="5" id="KW-0998">Cell outer membrane</keyword>
<dbReference type="PANTHER" id="PTHR30026:SF20">
    <property type="entry name" value="OUTER MEMBRANE PROTEIN TOLC"/>
    <property type="match status" value="1"/>
</dbReference>
<organism evidence="6 7">
    <name type="scientific">Fibrella aestuarina BUZ 2</name>
    <dbReference type="NCBI Taxonomy" id="1166018"/>
    <lineage>
        <taxon>Bacteria</taxon>
        <taxon>Pseudomonadati</taxon>
        <taxon>Bacteroidota</taxon>
        <taxon>Cytophagia</taxon>
        <taxon>Cytophagales</taxon>
        <taxon>Spirosomataceae</taxon>
        <taxon>Fibrella</taxon>
    </lineage>
</organism>
<dbReference type="GO" id="GO:0015288">
    <property type="term" value="F:porin activity"/>
    <property type="evidence" value="ECO:0007669"/>
    <property type="project" value="TreeGrafter"/>
</dbReference>
<dbReference type="Gene3D" id="1.20.1600.10">
    <property type="entry name" value="Outer membrane efflux proteins (OEP)"/>
    <property type="match status" value="1"/>
</dbReference>
<name>I0KHJ3_9BACT</name>
<dbReference type="SUPFAM" id="SSF56954">
    <property type="entry name" value="Outer membrane efflux proteins (OEP)"/>
    <property type="match status" value="1"/>
</dbReference>
<keyword evidence="3" id="KW-0812">Transmembrane</keyword>
<geneLocation type="plasmid" evidence="6 7">
    <name>pFAES01</name>
</geneLocation>
<dbReference type="GO" id="GO:0015562">
    <property type="term" value="F:efflux transmembrane transporter activity"/>
    <property type="evidence" value="ECO:0007669"/>
    <property type="project" value="InterPro"/>
</dbReference>
<reference evidence="6 7" key="1">
    <citation type="journal article" date="2012" name="J. Bacteriol.">
        <title>Genome Sequence of Fibrella aestuarina BUZ 2T, a Filamentous Marine Bacterium.</title>
        <authorList>
            <person name="Filippini M."/>
            <person name="Qi W."/>
            <person name="Blom J."/>
            <person name="Goesmann A."/>
            <person name="Smits T.H."/>
            <person name="Bagheri H.C."/>
        </authorList>
    </citation>
    <scope>NUCLEOTIDE SEQUENCE [LARGE SCALE GENOMIC DNA]</scope>
    <source>
        <strain evidence="7">BUZ 2T</strain>
        <plasmid evidence="6 7">pFAES01</plasmid>
    </source>
</reference>
<keyword evidence="4" id="KW-0472">Membrane</keyword>
<evidence type="ECO:0000313" key="6">
    <source>
        <dbReference type="EMBL" id="CCH03596.1"/>
    </source>
</evidence>
<dbReference type="PANTHER" id="PTHR30026">
    <property type="entry name" value="OUTER MEMBRANE PROTEIN TOLC"/>
    <property type="match status" value="1"/>
</dbReference>
<dbReference type="Proteomes" id="UP000011058">
    <property type="component" value="Plasmid pFAES01"/>
</dbReference>
<keyword evidence="6" id="KW-0614">Plasmid</keyword>
<accession>I0KHJ3</accession>
<evidence type="ECO:0000256" key="3">
    <source>
        <dbReference type="ARBA" id="ARBA00022692"/>
    </source>
</evidence>
<evidence type="ECO:0000256" key="2">
    <source>
        <dbReference type="ARBA" id="ARBA00022452"/>
    </source>
</evidence>
<dbReference type="GO" id="GO:0009279">
    <property type="term" value="C:cell outer membrane"/>
    <property type="evidence" value="ECO:0007669"/>
    <property type="project" value="UniProtKB-SubCell"/>
</dbReference>